<evidence type="ECO:0000313" key="3">
    <source>
        <dbReference type="Proteomes" id="UP000290057"/>
    </source>
</evidence>
<proteinExistence type="predicted"/>
<organism evidence="2 3">
    <name type="scientific">Qipengyuania flava</name>
    <dbReference type="NCBI Taxonomy" id="192812"/>
    <lineage>
        <taxon>Bacteria</taxon>
        <taxon>Pseudomonadati</taxon>
        <taxon>Pseudomonadota</taxon>
        <taxon>Alphaproteobacteria</taxon>
        <taxon>Sphingomonadales</taxon>
        <taxon>Erythrobacteraceae</taxon>
        <taxon>Qipengyuania</taxon>
    </lineage>
</organism>
<accession>A0A3T1CHA9</accession>
<feature type="transmembrane region" description="Helical" evidence="1">
    <location>
        <begin position="55"/>
        <end position="78"/>
    </location>
</feature>
<keyword evidence="1" id="KW-1133">Transmembrane helix</keyword>
<feature type="transmembrane region" description="Helical" evidence="1">
    <location>
        <begin position="145"/>
        <end position="165"/>
    </location>
</feature>
<gene>
    <name evidence="2" type="ORF">EKJ_12240</name>
</gene>
<feature type="transmembrane region" description="Helical" evidence="1">
    <location>
        <begin position="32"/>
        <end position="49"/>
    </location>
</feature>
<evidence type="ECO:0000256" key="1">
    <source>
        <dbReference type="SAM" id="Phobius"/>
    </source>
</evidence>
<feature type="transmembrane region" description="Helical" evidence="1">
    <location>
        <begin position="172"/>
        <end position="191"/>
    </location>
</feature>
<feature type="transmembrane region" description="Helical" evidence="1">
    <location>
        <begin position="108"/>
        <end position="133"/>
    </location>
</feature>
<protein>
    <submittedName>
        <fullName evidence="2">Uncharacterized protein</fullName>
    </submittedName>
</protein>
<dbReference type="AlphaFoldDB" id="A0A3T1CHA9"/>
<reference evidence="2 3" key="1">
    <citation type="submission" date="2019-01" db="EMBL/GenBank/DDBJ databases">
        <title>Complete genome sequence of Erythrobacter flavus KJ5.</title>
        <authorList>
            <person name="Kanesaki Y."/>
            <person name="Brotosudarmo T."/>
            <person name="Moriuchi R."/>
            <person name="Awai K."/>
        </authorList>
    </citation>
    <scope>NUCLEOTIDE SEQUENCE [LARGE SCALE GENOMIC DNA]</scope>
    <source>
        <strain evidence="2 3">KJ5</strain>
    </source>
</reference>
<dbReference type="Proteomes" id="UP000290057">
    <property type="component" value="Chromosome"/>
</dbReference>
<name>A0A3T1CHA9_9SPHN</name>
<keyword evidence="3" id="KW-1185">Reference proteome</keyword>
<keyword evidence="1" id="KW-0472">Membrane</keyword>
<dbReference type="RefSeq" id="WP_130586263.1">
    <property type="nucleotide sequence ID" value="NZ_AP019389.1"/>
</dbReference>
<dbReference type="EMBL" id="AP019389">
    <property type="protein sequence ID" value="BBI20377.1"/>
    <property type="molecule type" value="Genomic_DNA"/>
</dbReference>
<evidence type="ECO:0000313" key="2">
    <source>
        <dbReference type="EMBL" id="BBI20377.1"/>
    </source>
</evidence>
<feature type="transmembrane region" description="Helical" evidence="1">
    <location>
        <begin position="6"/>
        <end position="25"/>
    </location>
</feature>
<keyword evidence="1" id="KW-0812">Transmembrane</keyword>
<sequence>MAGGGLMWLAAALAVAGILLLRASWARPVRSTPLNLCAWLALLAAAIVGGVEAGAWGMAVTALVATGAAMLLLAKAVFEQPRWKRPAKQPREVDGSGNDPKTGLSRGIVTFLLAGPVALAVSTLFALAARIALIATGASEADGNVAVLGLVPLVWPILAFALLMFERRTTQFLVTGAVAIATLLPVVLVGGQA</sequence>